<feature type="compositionally biased region" description="Low complexity" evidence="7">
    <location>
        <begin position="60"/>
        <end position="78"/>
    </location>
</feature>
<feature type="region of interest" description="Disordered" evidence="7">
    <location>
        <begin position="239"/>
        <end position="264"/>
    </location>
</feature>
<organism evidence="9">
    <name type="scientific">Chlamydomonas leiostraca</name>
    <dbReference type="NCBI Taxonomy" id="1034604"/>
    <lineage>
        <taxon>Eukaryota</taxon>
        <taxon>Viridiplantae</taxon>
        <taxon>Chlorophyta</taxon>
        <taxon>core chlorophytes</taxon>
        <taxon>Chlorophyceae</taxon>
        <taxon>CS clade</taxon>
        <taxon>Chlamydomonadales</taxon>
        <taxon>Chlamydomonadaceae</taxon>
        <taxon>Chlamydomonas</taxon>
    </lineage>
</organism>
<dbReference type="PANTHER" id="PTHR12822:SF2">
    <property type="entry name" value="PROTEIN YIPF"/>
    <property type="match status" value="1"/>
</dbReference>
<evidence type="ECO:0000256" key="5">
    <source>
        <dbReference type="ARBA" id="ARBA00023136"/>
    </source>
</evidence>
<feature type="compositionally biased region" description="Polar residues" evidence="7">
    <location>
        <begin position="12"/>
        <end position="23"/>
    </location>
</feature>
<keyword evidence="3 6" id="KW-0812">Transmembrane</keyword>
<evidence type="ECO:0000256" key="7">
    <source>
        <dbReference type="SAM" id="MobiDB-lite"/>
    </source>
</evidence>
<feature type="transmembrane region" description="Helical" evidence="6">
    <location>
        <begin position="205"/>
        <end position="226"/>
    </location>
</feature>
<feature type="compositionally biased region" description="Low complexity" evidence="7">
    <location>
        <begin position="239"/>
        <end position="251"/>
    </location>
</feature>
<evidence type="ECO:0000313" key="9">
    <source>
        <dbReference type="EMBL" id="CAD8674615.1"/>
    </source>
</evidence>
<keyword evidence="4 6" id="KW-1133">Transmembrane helix</keyword>
<feature type="transmembrane region" description="Helical" evidence="6">
    <location>
        <begin position="337"/>
        <end position="354"/>
    </location>
</feature>
<dbReference type="EMBL" id="HBFB01011405">
    <property type="protein sequence ID" value="CAD8674615.1"/>
    <property type="molecule type" value="Transcribed_RNA"/>
</dbReference>
<comment type="subcellular location">
    <subcellularLocation>
        <location evidence="6">Golgi apparatus membrane</location>
        <topology evidence="6">Multi-pass membrane protein</topology>
    </subcellularLocation>
    <subcellularLocation>
        <location evidence="1">Membrane</location>
        <topology evidence="1">Multi-pass membrane protein</topology>
    </subcellularLocation>
</comment>
<feature type="transmembrane region" description="Helical" evidence="6">
    <location>
        <begin position="312"/>
        <end position="331"/>
    </location>
</feature>
<name>A0A7S0RE54_9CHLO</name>
<evidence type="ECO:0000256" key="4">
    <source>
        <dbReference type="ARBA" id="ARBA00022989"/>
    </source>
</evidence>
<feature type="region of interest" description="Disordered" evidence="7">
    <location>
        <begin position="1"/>
        <end position="82"/>
    </location>
</feature>
<feature type="domain" description="Yip1" evidence="8">
    <location>
        <begin position="194"/>
        <end position="385"/>
    </location>
</feature>
<dbReference type="GO" id="GO:0016192">
    <property type="term" value="P:vesicle-mediated transport"/>
    <property type="evidence" value="ECO:0007669"/>
    <property type="project" value="InterPro"/>
</dbReference>
<dbReference type="GO" id="GO:0031267">
    <property type="term" value="F:small GTPase binding"/>
    <property type="evidence" value="ECO:0007669"/>
    <property type="project" value="InterPro"/>
</dbReference>
<protein>
    <recommendedName>
        <fullName evidence="6">Protein YIP</fullName>
    </recommendedName>
</protein>
<evidence type="ECO:0000259" key="8">
    <source>
        <dbReference type="Pfam" id="PF04893"/>
    </source>
</evidence>
<dbReference type="Pfam" id="PF04893">
    <property type="entry name" value="Yip1"/>
    <property type="match status" value="1"/>
</dbReference>
<keyword evidence="5 6" id="KW-0472">Membrane</keyword>
<feature type="compositionally biased region" description="Low complexity" evidence="7">
    <location>
        <begin position="129"/>
        <end position="141"/>
    </location>
</feature>
<proteinExistence type="inferred from homology"/>
<dbReference type="GO" id="GO:0000139">
    <property type="term" value="C:Golgi membrane"/>
    <property type="evidence" value="ECO:0007669"/>
    <property type="project" value="UniProtKB-SubCell"/>
</dbReference>
<comment type="similarity">
    <text evidence="2 6">Belongs to the YIP1 family.</text>
</comment>
<evidence type="ECO:0000256" key="3">
    <source>
        <dbReference type="ARBA" id="ARBA00022692"/>
    </source>
</evidence>
<reference evidence="9" key="1">
    <citation type="submission" date="2021-01" db="EMBL/GenBank/DDBJ databases">
        <authorList>
            <person name="Corre E."/>
            <person name="Pelletier E."/>
            <person name="Niang G."/>
            <person name="Scheremetjew M."/>
            <person name="Finn R."/>
            <person name="Kale V."/>
            <person name="Holt S."/>
            <person name="Cochrane G."/>
            <person name="Meng A."/>
            <person name="Brown T."/>
            <person name="Cohen L."/>
        </authorList>
    </citation>
    <scope>NUCLEOTIDE SEQUENCE</scope>
    <source>
        <strain evidence="9">SAG 11-49</strain>
    </source>
</reference>
<feature type="region of interest" description="Disordered" evidence="7">
    <location>
        <begin position="99"/>
        <end position="161"/>
    </location>
</feature>
<dbReference type="InterPro" id="IPR039765">
    <property type="entry name" value="Yip5/YIPF1/YIPF2"/>
</dbReference>
<sequence>MSDPRHPGWPGSQPSQSAGINPFSQPPPSVNPYGHYEVQTSFVPHAEGTVPSVAPPAPAPSGQVPSAAPAAGDGAGAPAPAPAKPSFFKLPFTSSTTVPAVQGNIGGPQKGPVPPAAGPSGNRDDGHFGASQQGQPQGAAQNDSRPLLGGDRPKEDPSKYPFYNVRRYRPYFDVDTKEVLWRVCNSFIGAVRPNFMQVTQERPDFYGPFWVCTTLVFVTAVAGNYAKYIDWRKNHGSSPAPAPATNGTAPSIYPPPPPDSKDPTQEQWFTDYTKLSISAAVFYGYVFVISLLLFFVMKYLRGDMRLPHMYCAYGYAMTIYIPVALICIIPSNPLRWGLVGGATLTSAAFLLMNMRERVMAIGMGKSIPVLFTIFALHCGMGLVLMFVFFHY</sequence>
<dbReference type="PANTHER" id="PTHR12822">
    <property type="entry name" value="PROTEIN YIPF"/>
    <property type="match status" value="1"/>
</dbReference>
<feature type="transmembrane region" description="Helical" evidence="6">
    <location>
        <begin position="277"/>
        <end position="300"/>
    </location>
</feature>
<evidence type="ECO:0000256" key="2">
    <source>
        <dbReference type="ARBA" id="ARBA00010596"/>
    </source>
</evidence>
<accession>A0A7S0RE54</accession>
<gene>
    <name evidence="9" type="ORF">CLEI1391_LOCUS6442</name>
</gene>
<dbReference type="AlphaFoldDB" id="A0A7S0RE54"/>
<evidence type="ECO:0000256" key="6">
    <source>
        <dbReference type="RuleBase" id="RU361264"/>
    </source>
</evidence>
<feature type="transmembrane region" description="Helical" evidence="6">
    <location>
        <begin position="366"/>
        <end position="389"/>
    </location>
</feature>
<evidence type="ECO:0000256" key="1">
    <source>
        <dbReference type="ARBA" id="ARBA00004141"/>
    </source>
</evidence>
<dbReference type="InterPro" id="IPR006977">
    <property type="entry name" value="Yip1_dom"/>
</dbReference>